<protein>
    <submittedName>
        <fullName evidence="4">Uncharacterized protein</fullName>
    </submittedName>
</protein>
<organism evidence="4 5">
    <name type="scientific">Polarella glacialis</name>
    <name type="common">Dinoflagellate</name>
    <dbReference type="NCBI Taxonomy" id="89957"/>
    <lineage>
        <taxon>Eukaryota</taxon>
        <taxon>Sar</taxon>
        <taxon>Alveolata</taxon>
        <taxon>Dinophyceae</taxon>
        <taxon>Suessiales</taxon>
        <taxon>Suessiaceae</taxon>
        <taxon>Polarella</taxon>
    </lineage>
</organism>
<keyword evidence="6" id="KW-1185">Reference proteome</keyword>
<feature type="compositionally biased region" description="Basic and acidic residues" evidence="1">
    <location>
        <begin position="78"/>
        <end position="92"/>
    </location>
</feature>
<feature type="signal peptide" evidence="2">
    <location>
        <begin position="1"/>
        <end position="19"/>
    </location>
</feature>
<name>A0A813JRA9_POLGL</name>
<keyword evidence="2" id="KW-0732">Signal</keyword>
<evidence type="ECO:0000313" key="4">
    <source>
        <dbReference type="EMBL" id="CAE8686725.1"/>
    </source>
</evidence>
<evidence type="ECO:0000313" key="6">
    <source>
        <dbReference type="Proteomes" id="UP000654075"/>
    </source>
</evidence>
<feature type="chain" id="PRO_5036222202" evidence="2">
    <location>
        <begin position="20"/>
        <end position="519"/>
    </location>
</feature>
<comment type="caution">
    <text evidence="4">The sequence shown here is derived from an EMBL/GenBank/DDBJ whole genome shotgun (WGS) entry which is preliminary data.</text>
</comment>
<dbReference type="AlphaFoldDB" id="A0A813JRA9"/>
<proteinExistence type="predicted"/>
<sequence length="519" mass="56540">MKLVLQVFRFLAKVLGGLAGNEVLGKTAAECKDNGKKAETQWQLNEVSAETALNEVLQPLPSFDLLPRSMSQIASASVEKRPAEHLREREKIQSPLDRPCPSPRKRSREAVAVDDDDSDAEEQRAAESALPFAEILRRLSGTHAEAAALRFSSQGVFVEVDLLLGCSVRSVPVSCEVAQCLAGSTAPQSQSARTLRKGRLATVDLSGDCSLALPPEAYHVEKGTSKRLLLRGNNFFNFLTRQWHPLSKLVAYEPGRKVLYCAFRPNSQTLFVKVGYRALGGQAEASLVGYLEKKTDELRLTNCPGAGLFVMPLPRDHTDSLSDPARAAEESLKSVVTTSQVLHAVPTGNRADVGVFSASLEYYFVCAKQPDHTPLQALTTVLRGFTGDCDLLPYRVVAHERGTGQKSRRGRKTLVSWCEEDGSCETPTGRLPLPRGPLAVEVVDLDADPAPVHAVLASAASVPRKVPLQRASVLRSRFALRAMAAKHAAGAFRRRFSKRRAFGSFGPPAKRQRRALSCP</sequence>
<reference evidence="4" key="1">
    <citation type="submission" date="2021-02" db="EMBL/GenBank/DDBJ databases">
        <authorList>
            <person name="Dougan E. K."/>
            <person name="Rhodes N."/>
            <person name="Thang M."/>
            <person name="Chan C."/>
        </authorList>
    </citation>
    <scope>NUCLEOTIDE SEQUENCE</scope>
</reference>
<feature type="region of interest" description="Disordered" evidence="1">
    <location>
        <begin position="77"/>
        <end position="126"/>
    </location>
</feature>
<accession>A0A813JRA9</accession>
<dbReference type="EMBL" id="CAJNNV010010350">
    <property type="protein sequence ID" value="CAE8598533.1"/>
    <property type="molecule type" value="Genomic_DNA"/>
</dbReference>
<dbReference type="Proteomes" id="UP000626109">
    <property type="component" value="Unassembled WGS sequence"/>
</dbReference>
<dbReference type="EMBL" id="CAJNNW010026631">
    <property type="protein sequence ID" value="CAE8686725.1"/>
    <property type="molecule type" value="Genomic_DNA"/>
</dbReference>
<evidence type="ECO:0000313" key="5">
    <source>
        <dbReference type="Proteomes" id="UP000626109"/>
    </source>
</evidence>
<gene>
    <name evidence="3" type="ORF">PGLA1383_LOCUS16939</name>
    <name evidence="4" type="ORF">PGLA2088_LOCUS25120</name>
</gene>
<evidence type="ECO:0000256" key="1">
    <source>
        <dbReference type="SAM" id="MobiDB-lite"/>
    </source>
</evidence>
<evidence type="ECO:0000313" key="3">
    <source>
        <dbReference type="EMBL" id="CAE8598533.1"/>
    </source>
</evidence>
<dbReference type="OrthoDB" id="10430118at2759"/>
<evidence type="ECO:0000256" key="2">
    <source>
        <dbReference type="SAM" id="SignalP"/>
    </source>
</evidence>
<dbReference type="Proteomes" id="UP000654075">
    <property type="component" value="Unassembled WGS sequence"/>
</dbReference>